<evidence type="ECO:0000259" key="10">
    <source>
        <dbReference type="Pfam" id="PF04715"/>
    </source>
</evidence>
<dbReference type="Gene3D" id="3.60.120.10">
    <property type="entry name" value="Anthranilate synthase"/>
    <property type="match status" value="1"/>
</dbReference>
<keyword evidence="12" id="KW-1185">Reference proteome</keyword>
<protein>
    <recommendedName>
        <fullName evidence="3">Anthranilate synthase component 1</fullName>
    </recommendedName>
</protein>
<keyword evidence="6" id="KW-0456">Lyase</keyword>
<evidence type="ECO:0000256" key="2">
    <source>
        <dbReference type="ARBA" id="ARBA00011575"/>
    </source>
</evidence>
<dbReference type="InterPro" id="IPR005801">
    <property type="entry name" value="ADC_synthase"/>
</dbReference>
<comment type="cofactor">
    <cofactor evidence="1">
        <name>Mg(2+)</name>
        <dbReference type="ChEBI" id="CHEBI:18420"/>
    </cofactor>
</comment>
<dbReference type="Pfam" id="PF04715">
    <property type="entry name" value="Anth_synt_I_N"/>
    <property type="match status" value="1"/>
</dbReference>
<dbReference type="GO" id="GO:0046872">
    <property type="term" value="F:metal ion binding"/>
    <property type="evidence" value="ECO:0007669"/>
    <property type="project" value="UniProtKB-KW"/>
</dbReference>
<dbReference type="InterPro" id="IPR015890">
    <property type="entry name" value="Chorismate_C"/>
</dbReference>
<organism evidence="11 12">
    <name type="scientific">Fructobacillus pseudoficulneus</name>
    <dbReference type="NCBI Taxonomy" id="220714"/>
    <lineage>
        <taxon>Bacteria</taxon>
        <taxon>Bacillati</taxon>
        <taxon>Bacillota</taxon>
        <taxon>Bacilli</taxon>
        <taxon>Lactobacillales</taxon>
        <taxon>Lactobacillaceae</taxon>
        <taxon>Fructobacillus</taxon>
    </lineage>
</organism>
<dbReference type="PANTHER" id="PTHR11236:SF48">
    <property type="entry name" value="ISOCHORISMATE SYNTHASE MENF"/>
    <property type="match status" value="1"/>
</dbReference>
<evidence type="ECO:0000313" key="12">
    <source>
        <dbReference type="Proteomes" id="UP000061227"/>
    </source>
</evidence>
<dbReference type="GO" id="GO:0004049">
    <property type="term" value="F:anthranilate synthase activity"/>
    <property type="evidence" value="ECO:0007669"/>
    <property type="project" value="UniProtKB-EC"/>
</dbReference>
<evidence type="ECO:0000256" key="7">
    <source>
        <dbReference type="ARBA" id="ARBA00025634"/>
    </source>
</evidence>
<evidence type="ECO:0000313" key="11">
    <source>
        <dbReference type="EMBL" id="GAP02501.1"/>
    </source>
</evidence>
<evidence type="ECO:0000256" key="3">
    <source>
        <dbReference type="ARBA" id="ARBA00020653"/>
    </source>
</evidence>
<reference evidence="11 12" key="1">
    <citation type="journal article" date="2015" name="BMC Genomics">
        <title>Comparative genomics of Fructobacillus spp. and Leuconostoc spp. reveals niche-specific evolution of Fructobacillus spp.</title>
        <authorList>
            <person name="Endo A."/>
            <person name="Tanizawa Y."/>
            <person name="Tanaka N."/>
            <person name="Maeno S."/>
            <person name="Kumar H."/>
            <person name="Shiwa Y."/>
            <person name="Okada S."/>
            <person name="Yoshikawa H."/>
            <person name="Dicks L."/>
            <person name="Nakagawa J."/>
            <person name="Arita M."/>
        </authorList>
    </citation>
    <scope>NUCLEOTIDE SEQUENCE [LARGE SCALE GENOMIC DNA]</scope>
    <source>
        <strain evidence="11 12">DSM 15468</strain>
    </source>
</reference>
<dbReference type="SUPFAM" id="SSF56322">
    <property type="entry name" value="ADC synthase"/>
    <property type="match status" value="1"/>
</dbReference>
<comment type="catalytic activity">
    <reaction evidence="8">
        <text>chorismate + L-glutamine = anthranilate + pyruvate + L-glutamate + H(+)</text>
        <dbReference type="Rhea" id="RHEA:21732"/>
        <dbReference type="ChEBI" id="CHEBI:15361"/>
        <dbReference type="ChEBI" id="CHEBI:15378"/>
        <dbReference type="ChEBI" id="CHEBI:16567"/>
        <dbReference type="ChEBI" id="CHEBI:29748"/>
        <dbReference type="ChEBI" id="CHEBI:29985"/>
        <dbReference type="ChEBI" id="CHEBI:58359"/>
        <dbReference type="EC" id="4.1.3.27"/>
    </reaction>
</comment>
<dbReference type="InterPro" id="IPR006805">
    <property type="entry name" value="Anth_synth_I_N"/>
</dbReference>
<dbReference type="Pfam" id="PF00425">
    <property type="entry name" value="Chorismate_bind"/>
    <property type="match status" value="1"/>
</dbReference>
<accession>A0A3F3GS92</accession>
<dbReference type="EMBL" id="DF968063">
    <property type="protein sequence ID" value="GAP02501.1"/>
    <property type="molecule type" value="Genomic_DNA"/>
</dbReference>
<evidence type="ECO:0000256" key="8">
    <source>
        <dbReference type="ARBA" id="ARBA00047683"/>
    </source>
</evidence>
<dbReference type="STRING" id="220714.SAMN05660469_0455"/>
<feature type="domain" description="Anthranilate synthase component I N-terminal" evidence="10">
    <location>
        <begin position="51"/>
        <end position="154"/>
    </location>
</feature>
<dbReference type="OrthoDB" id="9803598at2"/>
<dbReference type="PRINTS" id="PR00095">
    <property type="entry name" value="ANTSNTHASEI"/>
</dbReference>
<keyword evidence="4" id="KW-0479">Metal-binding</keyword>
<keyword evidence="5" id="KW-0460">Magnesium</keyword>
<evidence type="ECO:0000259" key="9">
    <source>
        <dbReference type="Pfam" id="PF00425"/>
    </source>
</evidence>
<evidence type="ECO:0000256" key="6">
    <source>
        <dbReference type="ARBA" id="ARBA00023239"/>
    </source>
</evidence>
<feature type="domain" description="Chorismate-utilising enzyme C-terminal" evidence="9">
    <location>
        <begin position="208"/>
        <end position="462"/>
    </location>
</feature>
<name>A0A3F3GS92_9LACO</name>
<proteinExistence type="predicted"/>
<dbReference type="InterPro" id="IPR019999">
    <property type="entry name" value="Anth_synth_I-like"/>
</dbReference>
<dbReference type="AlphaFoldDB" id="A0A3F3GS92"/>
<gene>
    <name evidence="11" type="ORF">FPFC_013840</name>
</gene>
<dbReference type="GO" id="GO:0000162">
    <property type="term" value="P:L-tryptophan biosynthetic process"/>
    <property type="evidence" value="ECO:0007669"/>
    <property type="project" value="TreeGrafter"/>
</dbReference>
<dbReference type="RefSeq" id="WP_059376469.1">
    <property type="nucleotide sequence ID" value="NZ_DF968063.1"/>
</dbReference>
<evidence type="ECO:0000256" key="5">
    <source>
        <dbReference type="ARBA" id="ARBA00022842"/>
    </source>
</evidence>
<evidence type="ECO:0000256" key="4">
    <source>
        <dbReference type="ARBA" id="ARBA00022723"/>
    </source>
</evidence>
<comment type="function">
    <text evidence="7">Part of a heterotetrameric complex that catalyzes the two-step biosynthesis of anthranilate, an intermediate in the biosynthesis of L-tryptophan. In the first step, the glutamine-binding beta subunit (TrpG) of anthranilate synthase (AS) provides the glutamine amidotransferase activity which generates ammonia as a substrate that, along with chorismate, is used in the second step, catalyzed by the large alpha subunit of AS (TrpE) to produce anthranilate. In the absence of TrpG, TrpE can synthesize anthranilate directly from chorismate and high concentrations of ammonia.</text>
</comment>
<evidence type="ECO:0000256" key="1">
    <source>
        <dbReference type="ARBA" id="ARBA00001946"/>
    </source>
</evidence>
<comment type="subunit">
    <text evidence="2">Heterotetramer consisting of two non-identical subunits: a beta subunit (TrpG) and a large alpha subunit (TrpE).</text>
</comment>
<dbReference type="PANTHER" id="PTHR11236">
    <property type="entry name" value="AMINOBENZOATE/ANTHRANILATE SYNTHASE"/>
    <property type="match status" value="1"/>
</dbReference>
<dbReference type="Proteomes" id="UP000061227">
    <property type="component" value="Unassembled WGS sequence"/>
</dbReference>
<sequence>MNQEQLKQSSQTHPFLPVIVTIPLDHFDADRLLNDSANQQMVFTRSQVTTVILSPKQNIWGRDGQITITGADGNQTIIEENPLDYLRRLVDRYQISKQENLAFVAGLIGYFSYEFVGYAKDVDLPAVKDELDLPDFDLFLTDVVINYAADRQELSLSQLVADEGEIAAARAALATQAAEIVAKMTAPLAEKAVSQLPQPTFTKQFSLAEFTDRVQVAQNHIYAGDIFQLILSNPYLAKGQSQQVLPAIASRLKEEAPSPYHFYFQNGSYQAVGASPETLIKKTGQKLFSYSLAGTRRRGKTQAEDDFFAQELVTSPKEQAEHNMLVDLGRNDLGRVSAFGTVRVTALRQLLRFPNVMHLGSTIESQAEEGISPIDVLAATLPAGTLSGAPKLSAMQIIAKLEDRKRGIYGGGIGTIGFDGDMDLCIGIRLAYQQNDQLVVHSGAGIVADSQAKQEYQEFENKSRLMMNLLKGEKADALVD</sequence>